<gene>
    <name evidence="3" type="ORF">AFUS01_LOCUS7572</name>
</gene>
<evidence type="ECO:0008006" key="5">
    <source>
        <dbReference type="Google" id="ProtNLM"/>
    </source>
</evidence>
<dbReference type="Pfam" id="PF00650">
    <property type="entry name" value="CRAL_TRIO"/>
    <property type="match status" value="1"/>
</dbReference>
<comment type="caution">
    <text evidence="3">The sequence shown here is derived from an EMBL/GenBank/DDBJ whole genome shotgun (WGS) entry which is preliminary data.</text>
</comment>
<sequence length="185" mass="20439">IPTNFQVVEYFMQTSKKLEAYHPETVKRFYVVNANRTVTSILAMIKSLLGPGTVDKLRIFGNNAEKYKAALLKDLPGSILPPQFGGNNTDAEALVNMDVEEEEDDESVLLVASIPGGEKLILNFGVDEGNSTISWAFKTEKYDISFGVTRDGKAYIENNKVDSHVDLQEGSITCDQPGLKQISFD</sequence>
<dbReference type="PANTHER" id="PTHR23324:SF83">
    <property type="entry name" value="SEC14-LIKE PROTEIN 2"/>
    <property type="match status" value="1"/>
</dbReference>
<keyword evidence="4" id="KW-1185">Reference proteome</keyword>
<dbReference type="OrthoDB" id="6682367at2759"/>
<feature type="domain" description="GOLD" evidence="2">
    <location>
        <begin position="105"/>
        <end position="185"/>
    </location>
</feature>
<dbReference type="InterPro" id="IPR001251">
    <property type="entry name" value="CRAL-TRIO_dom"/>
</dbReference>
<feature type="non-terminal residue" evidence="3">
    <location>
        <position position="1"/>
    </location>
</feature>
<dbReference type="EMBL" id="CAJVCH010051283">
    <property type="protein sequence ID" value="CAG7718155.1"/>
    <property type="molecule type" value="Genomic_DNA"/>
</dbReference>
<dbReference type="PROSITE" id="PS50191">
    <property type="entry name" value="CRAL_TRIO"/>
    <property type="match status" value="1"/>
</dbReference>
<evidence type="ECO:0000313" key="3">
    <source>
        <dbReference type="EMBL" id="CAG7718155.1"/>
    </source>
</evidence>
<reference evidence="3" key="1">
    <citation type="submission" date="2021-06" db="EMBL/GenBank/DDBJ databases">
        <authorList>
            <person name="Hodson N. C."/>
            <person name="Mongue J. A."/>
            <person name="Jaron S. K."/>
        </authorList>
    </citation>
    <scope>NUCLEOTIDE SEQUENCE</scope>
</reference>
<dbReference type="InterPro" id="IPR051064">
    <property type="entry name" value="SEC14/CRAL-TRIO_domain"/>
</dbReference>
<dbReference type="Proteomes" id="UP000708208">
    <property type="component" value="Unassembled WGS sequence"/>
</dbReference>
<dbReference type="CDD" id="cd00170">
    <property type="entry name" value="SEC14"/>
    <property type="match status" value="1"/>
</dbReference>
<feature type="domain" description="CRAL-TRIO" evidence="1">
    <location>
        <begin position="1"/>
        <end position="92"/>
    </location>
</feature>
<dbReference type="GO" id="GO:0005737">
    <property type="term" value="C:cytoplasm"/>
    <property type="evidence" value="ECO:0007669"/>
    <property type="project" value="TreeGrafter"/>
</dbReference>
<evidence type="ECO:0000313" key="4">
    <source>
        <dbReference type="Proteomes" id="UP000708208"/>
    </source>
</evidence>
<dbReference type="InterPro" id="IPR009038">
    <property type="entry name" value="GOLD_dom"/>
</dbReference>
<protein>
    <recommendedName>
        <fullName evidence="5">CRAL-TRIO domain-containing protein</fullName>
    </recommendedName>
</protein>
<name>A0A8J2NXJ5_9HEXA</name>
<dbReference type="PANTHER" id="PTHR23324">
    <property type="entry name" value="SEC14 RELATED PROTEIN"/>
    <property type="match status" value="1"/>
</dbReference>
<organism evidence="3 4">
    <name type="scientific">Allacma fusca</name>
    <dbReference type="NCBI Taxonomy" id="39272"/>
    <lineage>
        <taxon>Eukaryota</taxon>
        <taxon>Metazoa</taxon>
        <taxon>Ecdysozoa</taxon>
        <taxon>Arthropoda</taxon>
        <taxon>Hexapoda</taxon>
        <taxon>Collembola</taxon>
        <taxon>Symphypleona</taxon>
        <taxon>Sminthuridae</taxon>
        <taxon>Allacma</taxon>
    </lineage>
</organism>
<dbReference type="PROSITE" id="PS50866">
    <property type="entry name" value="GOLD"/>
    <property type="match status" value="1"/>
</dbReference>
<evidence type="ECO:0000259" key="1">
    <source>
        <dbReference type="PROSITE" id="PS50191"/>
    </source>
</evidence>
<evidence type="ECO:0000259" key="2">
    <source>
        <dbReference type="PROSITE" id="PS50866"/>
    </source>
</evidence>
<accession>A0A8J2NXJ5</accession>
<proteinExistence type="predicted"/>
<dbReference type="AlphaFoldDB" id="A0A8J2NXJ5"/>